<protein>
    <submittedName>
        <fullName evidence="1">Chromosome replication/partitioning protein</fullName>
    </submittedName>
</protein>
<dbReference type="EMBL" id="CP179267">
    <property type="protein sequence ID" value="XOU13347.1"/>
    <property type="molecule type" value="Genomic_DNA"/>
</dbReference>
<keyword evidence="2" id="KW-1185">Reference proteome</keyword>
<geneLocation type="plasmid" evidence="1 2">
    <name>cp32-9</name>
</geneLocation>
<evidence type="ECO:0000313" key="2">
    <source>
        <dbReference type="Proteomes" id="UP001305787"/>
    </source>
</evidence>
<name>A0ACD5G720_BORAD</name>
<accession>A0ACD5G720</accession>
<dbReference type="Proteomes" id="UP001305787">
    <property type="component" value="Plasmid cp32-9"/>
</dbReference>
<sequence length="186" mass="21999">MSIKNKMIITKRVDIKENMSKMKSLEEIHKEEYLRLKDKLKTLTTDDIYNKIETAKILNAINQKKLYILDGYKNFYSFLADFKIAKSQAYKYIKIVSGVEKGIIDYNFIANNGIEKTIKQLESNNVIKKSRQNPIKPLRFQLKKQESYDFYKKNGKFTGFLLEELLESQTDLINKLLKKYKQLKGY</sequence>
<evidence type="ECO:0000313" key="1">
    <source>
        <dbReference type="EMBL" id="XOU13347.1"/>
    </source>
</evidence>
<reference evidence="1" key="1">
    <citation type="submission" date="2024-11" db="EMBL/GenBank/DDBJ databases">
        <title>Sequencing of Borrelia variable plasmids from multiple Borrelia sensu lato isolates.</title>
        <authorList>
            <person name="Mongodin E.F."/>
            <person name="Rudenko N."/>
            <person name="Fraser C.M."/>
            <person name="Schutzer S."/>
            <person name="Luft B."/>
            <person name="Morgan R."/>
            <person name="Casjens S."/>
            <person name="Qiu W."/>
        </authorList>
    </citation>
    <scope>NUCLEOTIDE SEQUENCE</scope>
    <source>
        <strain evidence="1">21038</strain>
    </source>
</reference>
<organism evidence="1 2">
    <name type="scientific">Borrelia andersonii</name>
    <name type="common">Borreliella andersonii</name>
    <dbReference type="NCBI Taxonomy" id="42109"/>
    <lineage>
        <taxon>Bacteria</taxon>
        <taxon>Pseudomonadati</taxon>
        <taxon>Spirochaetota</taxon>
        <taxon>Spirochaetia</taxon>
        <taxon>Spirochaetales</taxon>
        <taxon>Borreliaceae</taxon>
        <taxon>Borreliella</taxon>
    </lineage>
</organism>
<gene>
    <name evidence="1" type="ORF">QIA45_05740</name>
</gene>
<proteinExistence type="predicted"/>
<keyword evidence="1" id="KW-0614">Plasmid</keyword>